<sequence>MKYRIPVIKRNLSILVVAVSFFIFSVICPIFTLAGSDSMDDNDNLTTILSYIWAPPSELVDPNHPSRQQKWWSF</sequence>
<gene>
    <name evidence="2" type="ORF">QS748_05825</name>
</gene>
<keyword evidence="1" id="KW-0812">Transmembrane</keyword>
<comment type="caution">
    <text evidence="2">The sequence shown here is derived from an EMBL/GenBank/DDBJ whole genome shotgun (WGS) entry which is preliminary data.</text>
</comment>
<keyword evidence="1" id="KW-0472">Membrane</keyword>
<name>A0AA90NSZ1_9GAMM</name>
<protein>
    <submittedName>
        <fullName evidence="2">Uncharacterized protein</fullName>
    </submittedName>
</protein>
<evidence type="ECO:0000313" key="3">
    <source>
        <dbReference type="Proteomes" id="UP001178148"/>
    </source>
</evidence>
<dbReference type="Proteomes" id="UP001178148">
    <property type="component" value="Unassembled WGS sequence"/>
</dbReference>
<dbReference type="AlphaFoldDB" id="A0AA90NSZ1"/>
<proteinExistence type="predicted"/>
<keyword evidence="3" id="KW-1185">Reference proteome</keyword>
<evidence type="ECO:0000256" key="1">
    <source>
        <dbReference type="SAM" id="Phobius"/>
    </source>
</evidence>
<dbReference type="EMBL" id="JASXSV010000006">
    <property type="protein sequence ID" value="MDP0588727.1"/>
    <property type="molecule type" value="Genomic_DNA"/>
</dbReference>
<feature type="transmembrane region" description="Helical" evidence="1">
    <location>
        <begin position="12"/>
        <end position="34"/>
    </location>
</feature>
<organism evidence="2 3">
    <name type="scientific">Candidatus Endonucleibacter bathymodioli</name>
    <dbReference type="NCBI Taxonomy" id="539814"/>
    <lineage>
        <taxon>Bacteria</taxon>
        <taxon>Pseudomonadati</taxon>
        <taxon>Pseudomonadota</taxon>
        <taxon>Gammaproteobacteria</taxon>
        <taxon>Oceanospirillales</taxon>
        <taxon>Endozoicomonadaceae</taxon>
        <taxon>Candidatus Endonucleibacter</taxon>
    </lineage>
</organism>
<keyword evidence="1" id="KW-1133">Transmembrane helix</keyword>
<accession>A0AA90NSZ1</accession>
<evidence type="ECO:0000313" key="2">
    <source>
        <dbReference type="EMBL" id="MDP0588727.1"/>
    </source>
</evidence>
<reference evidence="2 3" key="1">
    <citation type="journal article" date="2023" name="bioRxiv">
        <title>An intranuclear bacterial parasite of deep-sea mussels expresses apoptosis inhibitors acquired from its host.</title>
        <authorList>
            <person name="Gonzalez Porras M.A."/>
            <person name="Assie A."/>
            <person name="Tietjen M."/>
            <person name="Violette M."/>
            <person name="Kleiner M."/>
            <person name="Gruber-Vodicka H."/>
            <person name="Dubilier N."/>
            <person name="Leisch N."/>
        </authorList>
    </citation>
    <scope>NUCLEOTIDE SEQUENCE [LARGE SCALE GENOMIC DNA]</scope>
    <source>
        <strain evidence="2">IAP13</strain>
    </source>
</reference>